<feature type="compositionally biased region" description="Basic and acidic residues" evidence="1">
    <location>
        <begin position="227"/>
        <end position="242"/>
    </location>
</feature>
<keyword evidence="4" id="KW-1185">Reference proteome</keyword>
<dbReference type="Proteomes" id="UP000799291">
    <property type="component" value="Unassembled WGS sequence"/>
</dbReference>
<evidence type="ECO:0000256" key="1">
    <source>
        <dbReference type="SAM" id="MobiDB-lite"/>
    </source>
</evidence>
<dbReference type="OrthoDB" id="3928002at2759"/>
<feature type="region of interest" description="Disordered" evidence="1">
    <location>
        <begin position="227"/>
        <end position="272"/>
    </location>
</feature>
<organism evidence="3 4">
    <name type="scientific">Lentithecium fluviatile CBS 122367</name>
    <dbReference type="NCBI Taxonomy" id="1168545"/>
    <lineage>
        <taxon>Eukaryota</taxon>
        <taxon>Fungi</taxon>
        <taxon>Dikarya</taxon>
        <taxon>Ascomycota</taxon>
        <taxon>Pezizomycotina</taxon>
        <taxon>Dothideomycetes</taxon>
        <taxon>Pleosporomycetidae</taxon>
        <taxon>Pleosporales</taxon>
        <taxon>Massarineae</taxon>
        <taxon>Lentitheciaceae</taxon>
        <taxon>Lentithecium</taxon>
    </lineage>
</organism>
<accession>A0A6G1IKX1</accession>
<name>A0A6G1IKX1_9PLEO</name>
<dbReference type="PANTHER" id="PTHR38049">
    <property type="entry name" value="RICIN B LECTIN DOMAIN-CONTAINING PROTEIN"/>
    <property type="match status" value="1"/>
</dbReference>
<evidence type="ECO:0000256" key="2">
    <source>
        <dbReference type="SAM" id="SignalP"/>
    </source>
</evidence>
<reference evidence="3" key="1">
    <citation type="journal article" date="2020" name="Stud. Mycol.">
        <title>101 Dothideomycetes genomes: a test case for predicting lifestyles and emergence of pathogens.</title>
        <authorList>
            <person name="Haridas S."/>
            <person name="Albert R."/>
            <person name="Binder M."/>
            <person name="Bloem J."/>
            <person name="Labutti K."/>
            <person name="Salamov A."/>
            <person name="Andreopoulos B."/>
            <person name="Baker S."/>
            <person name="Barry K."/>
            <person name="Bills G."/>
            <person name="Bluhm B."/>
            <person name="Cannon C."/>
            <person name="Castanera R."/>
            <person name="Culley D."/>
            <person name="Daum C."/>
            <person name="Ezra D."/>
            <person name="Gonzalez J."/>
            <person name="Henrissat B."/>
            <person name="Kuo A."/>
            <person name="Liang C."/>
            <person name="Lipzen A."/>
            <person name="Lutzoni F."/>
            <person name="Magnuson J."/>
            <person name="Mondo S."/>
            <person name="Nolan M."/>
            <person name="Ohm R."/>
            <person name="Pangilinan J."/>
            <person name="Park H.-J."/>
            <person name="Ramirez L."/>
            <person name="Alfaro M."/>
            <person name="Sun H."/>
            <person name="Tritt A."/>
            <person name="Yoshinaga Y."/>
            <person name="Zwiers L.-H."/>
            <person name="Turgeon B."/>
            <person name="Goodwin S."/>
            <person name="Spatafora J."/>
            <person name="Crous P."/>
            <person name="Grigoriev I."/>
        </authorList>
    </citation>
    <scope>NUCLEOTIDE SEQUENCE</scope>
    <source>
        <strain evidence="3">CBS 122367</strain>
    </source>
</reference>
<keyword evidence="2" id="KW-0732">Signal</keyword>
<sequence length="272" mass="30972">MASVALGFFLGGCVVAIPVVTGVAEGVEHQKKQNEEAANETRMVKFNALVSCDSKDEFADEVDHGILVVRHDKVWVLPRDKDVKPIPPVPNMDPPLHAFAGFYIQYPDEDRCPPERGLVSTISEDPPVLNWIYCDRDTYELRYGNRTQSITHHVGEWDWSEDESRLLFEGWEGFVAVDEWDGKDEDDSTPAGREGLRWAVYFDKDDNGLKGRRKGRDMLEIVLHRRPQSEEDQLKQLEDANKKMQVKSRGGLSTQFTAPAKERERKMGGKKK</sequence>
<protein>
    <submittedName>
        <fullName evidence="3">Uncharacterized protein</fullName>
    </submittedName>
</protein>
<dbReference type="PANTHER" id="PTHR38049:SF1">
    <property type="entry name" value="PROTEIN KINASE DOMAIN-CONTAINING PROTEIN"/>
    <property type="match status" value="1"/>
</dbReference>
<dbReference type="EMBL" id="MU005608">
    <property type="protein sequence ID" value="KAF2678886.1"/>
    <property type="molecule type" value="Genomic_DNA"/>
</dbReference>
<evidence type="ECO:0000313" key="3">
    <source>
        <dbReference type="EMBL" id="KAF2678886.1"/>
    </source>
</evidence>
<gene>
    <name evidence="3" type="ORF">K458DRAFT_315894</name>
</gene>
<dbReference type="AlphaFoldDB" id="A0A6G1IKX1"/>
<feature type="compositionally biased region" description="Basic and acidic residues" evidence="1">
    <location>
        <begin position="260"/>
        <end position="272"/>
    </location>
</feature>
<feature type="chain" id="PRO_5026335481" evidence="2">
    <location>
        <begin position="17"/>
        <end position="272"/>
    </location>
</feature>
<feature type="signal peptide" evidence="2">
    <location>
        <begin position="1"/>
        <end position="16"/>
    </location>
</feature>
<evidence type="ECO:0000313" key="4">
    <source>
        <dbReference type="Proteomes" id="UP000799291"/>
    </source>
</evidence>
<proteinExistence type="predicted"/>